<keyword evidence="24" id="KW-0460">Magnesium</keyword>
<feature type="domain" description="Peptidase C3" evidence="39">
    <location>
        <begin position="1522"/>
        <end position="1699"/>
    </location>
</feature>
<dbReference type="InterPro" id="IPR001676">
    <property type="entry name" value="Picornavirus_capsid"/>
</dbReference>
<evidence type="ECO:0000256" key="29">
    <source>
        <dbReference type="ARBA" id="ARBA00023039"/>
    </source>
</evidence>
<keyword evidence="32" id="KW-1035">Host cytoplasm</keyword>
<dbReference type="KEGG" id="vg:80534131"/>
<evidence type="ECO:0000256" key="35">
    <source>
        <dbReference type="ARBA" id="ARBA00023303"/>
    </source>
</evidence>
<keyword evidence="41" id="KW-1185">Reference proteome</keyword>
<dbReference type="InterPro" id="IPR002527">
    <property type="entry name" value="Pico_P2B"/>
</dbReference>
<dbReference type="SUPFAM" id="SSF56672">
    <property type="entry name" value="DNA/RNA polymerases"/>
    <property type="match status" value="1"/>
</dbReference>
<dbReference type="GO" id="GO:0003724">
    <property type="term" value="F:RNA helicase activity"/>
    <property type="evidence" value="ECO:0007669"/>
    <property type="project" value="InterPro"/>
</dbReference>
<evidence type="ECO:0000256" key="31">
    <source>
        <dbReference type="ARBA" id="ARBA00023136"/>
    </source>
</evidence>
<dbReference type="InterPro" id="IPR001205">
    <property type="entry name" value="RNA-dir_pol_C"/>
</dbReference>
<dbReference type="InterPro" id="IPR029053">
    <property type="entry name" value="Viral_coat"/>
</dbReference>
<dbReference type="GO" id="GO:0006351">
    <property type="term" value="P:DNA-templated transcription"/>
    <property type="evidence" value="ECO:0007669"/>
    <property type="project" value="InterPro"/>
</dbReference>
<dbReference type="PROSITE" id="PS51218">
    <property type="entry name" value="SF3_HELICASE_2"/>
    <property type="match status" value="1"/>
</dbReference>
<keyword evidence="22" id="KW-0788">Thiol protease</keyword>
<keyword evidence="29" id="KW-1182">Viral ion channel</keyword>
<evidence type="ECO:0000256" key="34">
    <source>
        <dbReference type="ARBA" id="ARBA00023296"/>
    </source>
</evidence>
<evidence type="ECO:0000256" key="8">
    <source>
        <dbReference type="ARBA" id="ARBA00022488"/>
    </source>
</evidence>
<dbReference type="InterPro" id="IPR043128">
    <property type="entry name" value="Rev_trsase/Diguanyl_cyclase"/>
</dbReference>
<evidence type="ECO:0000259" key="38">
    <source>
        <dbReference type="PROSITE" id="PS51218"/>
    </source>
</evidence>
<dbReference type="GO" id="GO:0044162">
    <property type="term" value="C:host cell cytoplasmic vesicle membrane"/>
    <property type="evidence" value="ECO:0007669"/>
    <property type="project" value="UniProtKB-SubCell"/>
</dbReference>
<evidence type="ECO:0000256" key="19">
    <source>
        <dbReference type="ARBA" id="ARBA00022801"/>
    </source>
</evidence>
<dbReference type="GO" id="GO:0019062">
    <property type="term" value="P:virion attachment to host cell"/>
    <property type="evidence" value="ECO:0007669"/>
    <property type="project" value="UniProtKB-KW"/>
</dbReference>
<dbReference type="InterPro" id="IPR007094">
    <property type="entry name" value="RNA-dir_pol_PSvirus"/>
</dbReference>
<dbReference type="InterPro" id="IPR059138">
    <property type="entry name" value="Pico_VP1"/>
</dbReference>
<keyword evidence="34" id="KW-1160">Virus entry into host cell</keyword>
<dbReference type="InterPro" id="IPR043502">
    <property type="entry name" value="DNA/RNA_pol_sf"/>
</dbReference>
<evidence type="ECO:0000256" key="11">
    <source>
        <dbReference type="ARBA" id="ARBA00022561"/>
    </source>
</evidence>
<evidence type="ECO:0000256" key="14">
    <source>
        <dbReference type="ARBA" id="ARBA00022679"/>
    </source>
</evidence>
<dbReference type="GO" id="GO:0003723">
    <property type="term" value="F:RNA binding"/>
    <property type="evidence" value="ECO:0007669"/>
    <property type="project" value="InterPro"/>
</dbReference>
<dbReference type="InterPro" id="IPR044067">
    <property type="entry name" value="PCV_3C_PRO"/>
</dbReference>
<keyword evidence="9" id="KW-0191">Covalent protein-RNA linkage</keyword>
<keyword evidence="31" id="KW-0472">Membrane</keyword>
<evidence type="ECO:0000256" key="28">
    <source>
        <dbReference type="ARBA" id="ARBA00022953"/>
    </source>
</evidence>
<dbReference type="Pfam" id="PF22663">
    <property type="entry name" value="Rhv_5"/>
    <property type="match status" value="1"/>
</dbReference>
<keyword evidence="10" id="KW-0597">Phosphoprotein</keyword>
<dbReference type="InterPro" id="IPR009003">
    <property type="entry name" value="Peptidase_S1_PA"/>
</dbReference>
<keyword evidence="26" id="KW-1043">Host membrane</keyword>
<keyword evidence="33" id="KW-0449">Lipoprotein</keyword>
<evidence type="ECO:0000256" key="5">
    <source>
        <dbReference type="ARBA" id="ARBA00020107"/>
    </source>
</evidence>
<evidence type="ECO:0000256" key="9">
    <source>
        <dbReference type="ARBA" id="ARBA00022520"/>
    </source>
</evidence>
<keyword evidence="27" id="KW-0694">RNA-binding</keyword>
<dbReference type="InterPro" id="IPR000199">
    <property type="entry name" value="Peptidase_C3A/C3B_picornavir"/>
</dbReference>
<sequence length="2167" mass="243413">MGKVQTNSAGSNEARINAGGSVVMNFYGSTHANAYNEAKSQLSGFLDKTDVKGNNKDKKEKTILGTIMSKLPKIPKLMGPTVEEMGYSDRLLQLTKGNSTVTTQEAADALVAYGEYPKRHTTGEAIDMETYPGVAAERFYVIGTYTWGNTQATNHSWVFPLPRSISDMGIFGQNLSYHYLYNCGFIVHVQINASKFHSGCMLVSMIPEHENTTQAEAAATPFTVGEQVSLPFKKINQVPIFPHQYINLRTNNSATIIYPYTNSYPSDFAGTHDFVTLMLSIVAPLQYSTGAATTVCMTVSVAPLEASFSGLRHGVRLQGIPAMGVPGSNEFASTVRNEGIPVYPEFEKVQGFVNPGRVENFLQVLQRPTLCTFDGVPYLKVTNKAYEDKAIVAINVSLLATQFADTYLANFVRNYSNYRGSLILNFMFVGTAMATGKFIICYTPAGSDQPATRKNAMLGTHLVWDIGLQSTAHFVVPYISTTQYRYINDADSVLGQDGYVTMFYQTALVYPPGNPNESHIVVTLSAGEDFRLRMPFTSNIFQGETEEGTPALDALEIGITEPSVNSTIQIRPNLPQFSLKEMDVEYLYSRYFQIFKDEVTTGYKVITLKFGHKHFKMKSGIQTLFDLFTYFKFDLDFVIKIVGGLTDYQVAYNPPHTTPPNSATDSLWDVILSPNIINSNWQPPSCIRVPYPSVAAYLSSFYDGRLSFNTAASSNYGDNPGNNLGIISVRALTAPSKAYTLMVYMRPVNIEVYCPRPIINGKSSINEVREVHGLVNGFYEKFELKNPFDYMDDKDLQNDQFSYKSFFPIRTDKTITSGVFIKPNMLVIPLHCYGGNLIMINENGEKRHLNVIEIFKKHESDLAFITVDYRSEHVIPIGRGMPIGKGFVLHISPLVGHHSKRIKQYNYHETIDTGEDVHNIIEVPAPSQPGYCGSILVAGGYVHGIQVAGNENFSCFSSFVRIVSGSVVRREAHSVRDYFVNIGDGLGEGFKKQLNEILDRIESRMMSSMEQTVVEKCIKLLIKVISSMCIIMNSKEPITSGVALAAMFSSDFITMGPIMYLKEKISKLLGFSTEIEEQGLVDWMKDFNVACNAAKGLDWLWKQISIFVDWITNKIKVEAPKRRRFNELLIEWPSMMEEMDAVSLNRGKYTEESVIGLCKKVAELKQLCDVYGVERSFSIGQVLKYNNMAMKWMSNLGKSRIEPVAVLIHGGPGQGKSVATELIAKAICRKLDAQLPYSLPPDPKHFDGYTQQEVVIMDDVCQNPDGEDIKLLCQMISTTQFIPPMASLEEKGMPYTSKFFLASTNQNRLRPVTISEPKALDRRFFLDLDIIVDAKYQKDDGTLNFFQSVQKCSHDSVNFACCMPVVCGEAIRLYDKVNKKNYTIDEVVTTMLAEEGRRSACLNSLEALFQGNLKLQCNAPNKYPPKEVIDCIRSIGNEQIITYFVNQGYIIPDECVKAIEIEKIKTYLDYSISIVGALSVVASLAATSYLIYKIFASKQGPYNGSTTEKLKRPVPREIVVAQGPNEFNNKMLKDSLYDLGTENGNYSALGLFDNYYVIPTHAKPGQIVKLRGADVKVLRAIDLHVHNGPTELTLLQLDTKERTRDIRKFIPKTIQTHKQSWLLVDNLNYPRMMFPTGTITPYGMINLSGNFRHNIMQYPYPTRSGQCGGVVVSDNKIIAMHVGGDGLNGYGAALKQSYFDFLIYEQGAIVKVERNLETINVNTKTKLRPSVFYGVFDGEKQPAVLSKFDNRCEVDFEQHLMDKYKGNKELNITENMKLAIDQYAAQLRPILPDDLCVYMEIDEVVDGVEGLEPLDLDTSAGYPYNTMGIKKRDIIPERFADKTKLREVIDKYGIMLPYTTYLKDELRKPDKIKTGKTRLIEASSMNDTIHARVVFGNLFRTFHLNPGVVTGSAVGCNPDTDWTSFFNMLGVENICEFDYTNYDASLNPVWFECLKLLLIKLGYKQEALNIIDHMCNSTHLFRNVKYVVEGGMPSGCSGTSIFNSIINNIIIKTLILDAYKGINLDFVRILAYGDDVLASYPFPINPGELAKCGVRYGLTMTPADKAGEFSVKNIYEVTFLKRRFVPDEVFPFLIHPVFPIQEIEESVRWTRNATATQEHIYSLLSLLWHSGEQQYNQFVDKCRTVPIGRALHYFDYNVLRHQWLEKF</sequence>
<evidence type="ECO:0000256" key="22">
    <source>
        <dbReference type="ARBA" id="ARBA00022807"/>
    </source>
</evidence>
<dbReference type="Gene3D" id="1.20.960.20">
    <property type="match status" value="1"/>
</dbReference>
<dbReference type="Pfam" id="PF00073">
    <property type="entry name" value="Rhv"/>
    <property type="match status" value="2"/>
</dbReference>
<evidence type="ECO:0000256" key="13">
    <source>
        <dbReference type="ARBA" id="ARBA00022670"/>
    </source>
</evidence>
<dbReference type="GO" id="GO:0005198">
    <property type="term" value="F:structural molecule activity"/>
    <property type="evidence" value="ECO:0007669"/>
    <property type="project" value="InterPro"/>
</dbReference>
<proteinExistence type="inferred from homology"/>
<dbReference type="CDD" id="cd00205">
    <property type="entry name" value="rhv_like"/>
    <property type="match status" value="3"/>
</dbReference>
<evidence type="ECO:0000256" key="32">
    <source>
        <dbReference type="ARBA" id="ARBA00023200"/>
    </source>
</evidence>
<evidence type="ECO:0000256" key="1">
    <source>
        <dbReference type="ARBA" id="ARBA00004295"/>
    </source>
</evidence>
<dbReference type="InterPro" id="IPR000605">
    <property type="entry name" value="Helicase_SF3_ssDNA/RNA_vir"/>
</dbReference>
<dbReference type="PROSITE" id="PS51874">
    <property type="entry name" value="PCV_3C_PRO"/>
    <property type="match status" value="1"/>
</dbReference>
<comment type="subunit">
    <text evidence="4">Interacts with RNA-directed RNA polymerase.</text>
</comment>
<keyword evidence="12" id="KW-0945">Host-virus interaction</keyword>
<comment type="subcellular location">
    <subcellularLocation>
        <location evidence="1">Host cytoplasmic vesicle membrane</location>
        <topology evidence="1">Peripheral membrane protein</topology>
        <orientation evidence="1">Cytoplasmic side</orientation>
    </subcellularLocation>
    <subcellularLocation>
        <location evidence="2">Virion</location>
    </subcellularLocation>
</comment>
<keyword evidence="7" id="KW-0696">RNA-directed RNA polymerase</keyword>
<comment type="similarity">
    <text evidence="3">Belongs to the picornaviruses polyprotein family.</text>
</comment>
<dbReference type="GO" id="GO:0006508">
    <property type="term" value="P:proteolysis"/>
    <property type="evidence" value="ECO:0007669"/>
    <property type="project" value="UniProtKB-KW"/>
</dbReference>
<accession>A0A0D3MDN0</accession>
<evidence type="ECO:0000256" key="36">
    <source>
        <dbReference type="ARBA" id="ARBA00045131"/>
    </source>
</evidence>
<evidence type="ECO:0000256" key="10">
    <source>
        <dbReference type="ARBA" id="ARBA00022553"/>
    </source>
</evidence>
<keyword evidence="13" id="KW-0645">Protease</keyword>
<evidence type="ECO:0000256" key="6">
    <source>
        <dbReference type="ARBA" id="ARBA00022448"/>
    </source>
</evidence>
<dbReference type="Pfam" id="PF00548">
    <property type="entry name" value="Peptidase_C3"/>
    <property type="match status" value="1"/>
</dbReference>
<evidence type="ECO:0000256" key="27">
    <source>
        <dbReference type="ARBA" id="ARBA00022884"/>
    </source>
</evidence>
<evidence type="ECO:0000256" key="3">
    <source>
        <dbReference type="ARBA" id="ARBA00008303"/>
    </source>
</evidence>
<evidence type="ECO:0000259" key="37">
    <source>
        <dbReference type="PROSITE" id="PS50507"/>
    </source>
</evidence>
<keyword evidence="15" id="KW-0548">Nucleotidyltransferase</keyword>
<dbReference type="SUPFAM" id="SSF50494">
    <property type="entry name" value="Trypsin-like serine proteases"/>
    <property type="match status" value="2"/>
</dbReference>
<evidence type="ECO:0000256" key="23">
    <source>
        <dbReference type="ARBA" id="ARBA00022840"/>
    </source>
</evidence>
<dbReference type="Pfam" id="PF00680">
    <property type="entry name" value="RdRP_1"/>
    <property type="match status" value="1"/>
</dbReference>
<keyword evidence="23" id="KW-0067">ATP-binding</keyword>
<keyword evidence="35" id="KW-0407">Ion channel</keyword>
<evidence type="ECO:0000313" key="41">
    <source>
        <dbReference type="Proteomes" id="UP000502986"/>
    </source>
</evidence>
<keyword evidence="17" id="KW-0519">Myristate</keyword>
<keyword evidence="11" id="KW-0167">Capsid protein</keyword>
<dbReference type="SUPFAM" id="SSF88633">
    <property type="entry name" value="Positive stranded ssRNA viruses"/>
    <property type="match status" value="2"/>
</dbReference>
<dbReference type="InterPro" id="IPR014759">
    <property type="entry name" value="Helicase_SF3_ssRNA_vir"/>
</dbReference>
<evidence type="ECO:0000256" key="18">
    <source>
        <dbReference type="ARBA" id="ARBA00022741"/>
    </source>
</evidence>
<keyword evidence="16" id="KW-1143">T=pseudo3 icosahedral capsid protein</keyword>
<keyword evidence="25" id="KW-0946">Virion</keyword>
<keyword evidence="19" id="KW-0378">Hydrolase</keyword>
<keyword evidence="14" id="KW-0808">Transferase</keyword>
<evidence type="ECO:0000256" key="17">
    <source>
        <dbReference type="ARBA" id="ARBA00022707"/>
    </source>
</evidence>
<organism evidence="40 41">
    <name type="scientific">diresapivirus A1</name>
    <dbReference type="NCBI Taxonomy" id="2849728"/>
    <lineage>
        <taxon>Viruses</taxon>
        <taxon>Riboviria</taxon>
        <taxon>Orthornavirae</taxon>
        <taxon>Pisuviricota</taxon>
        <taxon>Pisoniviricetes</taxon>
        <taxon>Picornavirales</taxon>
        <taxon>Picornaviridae</taxon>
        <taxon>Ensavirinae</taxon>
        <taxon>Diresapivirus</taxon>
        <taxon>Diresapivirus arhiferi</taxon>
        <taxon>Diresapivirus A</taxon>
    </lineage>
</organism>
<dbReference type="GO" id="GO:0039694">
    <property type="term" value="P:viral RNA genome replication"/>
    <property type="evidence" value="ECO:0007669"/>
    <property type="project" value="InterPro"/>
</dbReference>
<evidence type="ECO:0000256" key="21">
    <source>
        <dbReference type="ARBA" id="ARBA00022806"/>
    </source>
</evidence>
<evidence type="ECO:0000256" key="7">
    <source>
        <dbReference type="ARBA" id="ARBA00022484"/>
    </source>
</evidence>
<evidence type="ECO:0000256" key="16">
    <source>
        <dbReference type="ARBA" id="ARBA00022706"/>
    </source>
</evidence>
<feature type="domain" description="RdRp catalytic" evidence="37">
    <location>
        <begin position="1932"/>
        <end position="2048"/>
    </location>
</feature>
<dbReference type="GO" id="GO:0046718">
    <property type="term" value="P:symbiont entry into host cell"/>
    <property type="evidence" value="ECO:0007669"/>
    <property type="project" value="UniProtKB-KW"/>
</dbReference>
<keyword evidence="8" id="KW-1036">Host cytoplasmic vesicle</keyword>
<keyword evidence="30" id="KW-0406">Ion transport</keyword>
<dbReference type="GO" id="GO:0015267">
    <property type="term" value="F:channel activity"/>
    <property type="evidence" value="ECO:0007669"/>
    <property type="project" value="UniProtKB-KW"/>
</dbReference>
<evidence type="ECO:0000256" key="33">
    <source>
        <dbReference type="ARBA" id="ARBA00023288"/>
    </source>
</evidence>
<dbReference type="Gene3D" id="2.60.120.20">
    <property type="match status" value="3"/>
</dbReference>
<evidence type="ECO:0000256" key="15">
    <source>
        <dbReference type="ARBA" id="ARBA00022695"/>
    </source>
</evidence>
<keyword evidence="20" id="KW-1161">Viral attachment to host cell</keyword>
<dbReference type="GO" id="GO:0019028">
    <property type="term" value="C:viral capsid"/>
    <property type="evidence" value="ECO:0007669"/>
    <property type="project" value="UniProtKB-KW"/>
</dbReference>
<dbReference type="SUPFAM" id="SSF52540">
    <property type="entry name" value="P-loop containing nucleoside triphosphate hydrolases"/>
    <property type="match status" value="1"/>
</dbReference>
<dbReference type="Pfam" id="PF01552">
    <property type="entry name" value="Pico_P2B"/>
    <property type="match status" value="1"/>
</dbReference>
<evidence type="ECO:0000256" key="4">
    <source>
        <dbReference type="ARBA" id="ARBA00011124"/>
    </source>
</evidence>
<evidence type="ECO:0000256" key="30">
    <source>
        <dbReference type="ARBA" id="ARBA00023065"/>
    </source>
</evidence>
<dbReference type="GO" id="GO:0003968">
    <property type="term" value="F:RNA-directed RNA polymerase activity"/>
    <property type="evidence" value="ECO:0007669"/>
    <property type="project" value="UniProtKB-KW"/>
</dbReference>
<dbReference type="InterPro" id="IPR027417">
    <property type="entry name" value="P-loop_NTPase"/>
</dbReference>
<evidence type="ECO:0000256" key="25">
    <source>
        <dbReference type="ARBA" id="ARBA00022844"/>
    </source>
</evidence>
<dbReference type="Gene3D" id="4.10.880.10">
    <property type="entry name" value="Poliovirus 3D polymerase Domain 1 (Nucleotidyltransferase)"/>
    <property type="match status" value="1"/>
</dbReference>
<feature type="domain" description="SF3 helicase" evidence="38">
    <location>
        <begin position="1183"/>
        <end position="1345"/>
    </location>
</feature>
<dbReference type="InterPro" id="IPR033703">
    <property type="entry name" value="Rhv-like"/>
</dbReference>
<evidence type="ECO:0000256" key="24">
    <source>
        <dbReference type="ARBA" id="ARBA00022842"/>
    </source>
</evidence>
<dbReference type="Gene3D" id="2.40.10.10">
    <property type="entry name" value="Trypsin-like serine proteases"/>
    <property type="match status" value="3"/>
</dbReference>
<dbReference type="GO" id="GO:0005524">
    <property type="term" value="F:ATP binding"/>
    <property type="evidence" value="ECO:0007669"/>
    <property type="project" value="UniProtKB-KW"/>
</dbReference>
<dbReference type="Proteomes" id="UP000502986">
    <property type="component" value="Segment"/>
</dbReference>
<evidence type="ECO:0000256" key="12">
    <source>
        <dbReference type="ARBA" id="ARBA00022581"/>
    </source>
</evidence>
<evidence type="ECO:0000313" key="40">
    <source>
        <dbReference type="EMBL" id="AIF74249.1"/>
    </source>
</evidence>
<keyword evidence="18" id="KW-0547">Nucleotide-binding</keyword>
<comment type="function">
    <text evidence="36">Forms an icosahedral capsid of pseudo T=3 symmetry with capsid proteins VP2 and VP3. The capsid is 300 Angstroms in diameter, composed of 60 copies of each capsid protein and enclosing the viral positive strand RNA genome.</text>
</comment>
<evidence type="ECO:0000256" key="20">
    <source>
        <dbReference type="ARBA" id="ARBA00022804"/>
    </source>
</evidence>
<name>A0A0D3MDN0_9PICO</name>
<dbReference type="PROSITE" id="PS50507">
    <property type="entry name" value="RDRP_SSRNA_POS"/>
    <property type="match status" value="1"/>
</dbReference>
<evidence type="ECO:0000256" key="2">
    <source>
        <dbReference type="ARBA" id="ARBA00004328"/>
    </source>
</evidence>
<evidence type="ECO:0000259" key="39">
    <source>
        <dbReference type="PROSITE" id="PS51874"/>
    </source>
</evidence>
<dbReference type="GO" id="GO:0004197">
    <property type="term" value="F:cysteine-type endopeptidase activity"/>
    <property type="evidence" value="ECO:0007669"/>
    <property type="project" value="InterPro"/>
</dbReference>
<protein>
    <recommendedName>
        <fullName evidence="5">Genome polyprotein</fullName>
    </recommendedName>
</protein>
<dbReference type="Pfam" id="PF00910">
    <property type="entry name" value="RNA_helicase"/>
    <property type="match status" value="1"/>
</dbReference>
<dbReference type="GO" id="GO:0034220">
    <property type="term" value="P:monoatomic ion transmembrane transport"/>
    <property type="evidence" value="ECO:0007669"/>
    <property type="project" value="UniProtKB-KW"/>
</dbReference>
<dbReference type="Gene3D" id="3.30.70.270">
    <property type="match status" value="1"/>
</dbReference>
<keyword evidence="28" id="KW-0693">Viral RNA replication</keyword>
<reference evidence="40 41" key="1">
    <citation type="journal article" date="2016" name="ISME J.">
        <title>Deciphering the bat virome catalog to better understand the ecological diversity of bat viruses and the bat origin of emerging infectious diseases.</title>
        <authorList>
            <person name="Wu Z."/>
            <person name="Yang L."/>
            <person name="Ren X."/>
            <person name="He G."/>
            <person name="Zhang J."/>
            <person name="Yang J."/>
            <person name="Qian Z."/>
            <person name="Dong J."/>
            <person name="Sun L."/>
            <person name="Zhu Y."/>
            <person name="Du J."/>
            <person name="Yang F."/>
            <person name="Zhang S."/>
            <person name="Jin Q."/>
        </authorList>
    </citation>
    <scope>NUCLEOTIDE SEQUENCE [LARGE SCALE GENOMIC DNA]</scope>
    <source>
        <strain evidence="40">BtRf-PicoV-1/YN2012</strain>
    </source>
</reference>
<dbReference type="EMBL" id="KJ641685">
    <property type="protein sequence ID" value="AIF74249.1"/>
    <property type="molecule type" value="Genomic_RNA"/>
</dbReference>
<keyword evidence="21" id="KW-0347">Helicase</keyword>
<keyword evidence="6" id="KW-0813">Transport</keyword>
<evidence type="ECO:0000256" key="26">
    <source>
        <dbReference type="ARBA" id="ARBA00022870"/>
    </source>
</evidence>
<dbReference type="InterPro" id="IPR043504">
    <property type="entry name" value="Peptidase_S1_PA_chymotrypsin"/>
</dbReference>